<dbReference type="PANTHER" id="PTHR39662">
    <property type="entry name" value="DUF354 DOMAIN-CONTAINING PROTEIN-RELATED"/>
    <property type="match status" value="1"/>
</dbReference>
<reference evidence="1 2" key="1">
    <citation type="submission" date="2015-11" db="EMBL/GenBank/DDBJ databases">
        <title>Description and complete genome sequence of a novel strain predominating in hypersaline microbial mats and representing a new family of the Bacteriodetes phylum.</title>
        <authorList>
            <person name="Spring S."/>
            <person name="Bunk B."/>
            <person name="Sproer C."/>
            <person name="Klenk H.-P."/>
        </authorList>
    </citation>
    <scope>NUCLEOTIDE SEQUENCE [LARGE SCALE GENOMIC DNA]</scope>
    <source>
        <strain evidence="1 2">L21-Spi-D4</strain>
    </source>
</reference>
<evidence type="ECO:0000313" key="2">
    <source>
        <dbReference type="Proteomes" id="UP000064893"/>
    </source>
</evidence>
<dbReference type="KEGG" id="blq:L21SP5_02147"/>
<dbReference type="PIRSF" id="PIRSF005357">
    <property type="entry name" value="UCP005357"/>
    <property type="match status" value="1"/>
</dbReference>
<dbReference type="OrthoDB" id="7058268at2"/>
<evidence type="ECO:0000313" key="1">
    <source>
        <dbReference type="EMBL" id="ALO15780.1"/>
    </source>
</evidence>
<dbReference type="STRING" id="1307839.L21SP5_02147"/>
<dbReference type="Proteomes" id="UP000064893">
    <property type="component" value="Chromosome"/>
</dbReference>
<name>A0A0S2I0E1_9BACT</name>
<dbReference type="PANTHER" id="PTHR39662:SF1">
    <property type="entry name" value="DUF354 DOMAIN-CONTAINING PROTEIN"/>
    <property type="match status" value="1"/>
</dbReference>
<dbReference type="AlphaFoldDB" id="A0A0S2I0E1"/>
<dbReference type="PATRIC" id="fig|1307839.3.peg.2263"/>
<dbReference type="SUPFAM" id="SSF53756">
    <property type="entry name" value="UDP-Glycosyltransferase/glycogen phosphorylase"/>
    <property type="match status" value="1"/>
</dbReference>
<evidence type="ECO:0008006" key="3">
    <source>
        <dbReference type="Google" id="ProtNLM"/>
    </source>
</evidence>
<dbReference type="Pfam" id="PF04007">
    <property type="entry name" value="DUF354"/>
    <property type="match status" value="1"/>
</dbReference>
<dbReference type="RefSeq" id="WP_057953212.1">
    <property type="nucleotide sequence ID" value="NZ_CP013118.1"/>
</dbReference>
<dbReference type="EMBL" id="CP013118">
    <property type="protein sequence ID" value="ALO15780.1"/>
    <property type="molecule type" value="Genomic_DNA"/>
</dbReference>
<keyword evidence="2" id="KW-1185">Reference proteome</keyword>
<organism evidence="1 2">
    <name type="scientific">Salinivirga cyanobacteriivorans</name>
    <dbReference type="NCBI Taxonomy" id="1307839"/>
    <lineage>
        <taxon>Bacteria</taxon>
        <taxon>Pseudomonadati</taxon>
        <taxon>Bacteroidota</taxon>
        <taxon>Bacteroidia</taxon>
        <taxon>Bacteroidales</taxon>
        <taxon>Salinivirgaceae</taxon>
        <taxon>Salinivirga</taxon>
    </lineage>
</organism>
<protein>
    <recommendedName>
        <fullName evidence="3">DUF354 domain-containing protein</fullName>
    </recommendedName>
</protein>
<sequence>MKILIDIGHPAHIHCLKGFAREMISKGHEVLFTYRNKEFIKYLLDQLNFKAISLGRKHKSTIAKMFGMVKFDLRLYRLSLRFRPDMLVSLGSIYASHAAFLIKRPHITLEDTYNFEQVNLYKPFTKYILTGNYEHPLKSEKVIKYSGYHELAYLHPNRFTPDKNVLLELGVSQNEPYTIMRFVSWNASHDRGHWGMSLENKINAVKEFEGFGKVFISSEGNLPEALEEYRLPIEPDRIHDAMAFASLIFGESSTMVEEGAMLGIPGVYLFNQSTYYTRHLEKEYKLLYNYSESKEDQISAIEKGKEILQNRNVKREWQQKREKLLLDKIDVTAFMVWFIENYPESPRIMKENPDYQYRFK</sequence>
<gene>
    <name evidence="1" type="ORF">L21SP5_02147</name>
</gene>
<accession>A0A0S2I0E1</accession>
<dbReference type="InterPro" id="IPR007152">
    <property type="entry name" value="DUF354"/>
</dbReference>
<proteinExistence type="predicted"/>